<evidence type="ECO:0000313" key="6">
    <source>
        <dbReference type="EMBL" id="KAH0628860.1"/>
    </source>
</evidence>
<sequence length="224" mass="24895">MMQIAVENGFGGMYSQEKAEWMVGAVEQFFQSNADLEPDEIEDFLAELMNNEFDTMVEDGSLVQDLFVIPPIEMEASVLEDDASHFPGYVKSDSDFCLLLVDISPEGDTLWSVVCSKLKWIPFLTSENQRVSQQLCLFFKQCQHGDGAAVHDGIARLAQKKQEAKMVAAKSQPADQSSSEEEDEQEPEEEAMECSASPTMNGPTPPPSNIDVEDGWTLVTKKKK</sequence>
<comment type="similarity">
    <text evidence="2">Belongs to the TSR2 family.</text>
</comment>
<dbReference type="EMBL" id="JAIPUX010000439">
    <property type="protein sequence ID" value="KAH0628860.1"/>
    <property type="molecule type" value="Genomic_DNA"/>
</dbReference>
<organism evidence="6 7">
    <name type="scientific">Phrynosoma platyrhinos</name>
    <name type="common">Desert horned lizard</name>
    <dbReference type="NCBI Taxonomy" id="52577"/>
    <lineage>
        <taxon>Eukaryota</taxon>
        <taxon>Metazoa</taxon>
        <taxon>Chordata</taxon>
        <taxon>Craniata</taxon>
        <taxon>Vertebrata</taxon>
        <taxon>Euteleostomi</taxon>
        <taxon>Lepidosauria</taxon>
        <taxon>Squamata</taxon>
        <taxon>Bifurcata</taxon>
        <taxon>Unidentata</taxon>
        <taxon>Episquamata</taxon>
        <taxon>Toxicofera</taxon>
        <taxon>Iguania</taxon>
        <taxon>Phrynosomatidae</taxon>
        <taxon>Phrynosomatinae</taxon>
        <taxon>Phrynosoma</taxon>
    </lineage>
</organism>
<evidence type="ECO:0000313" key="7">
    <source>
        <dbReference type="Proteomes" id="UP000826234"/>
    </source>
</evidence>
<reference evidence="6 7" key="1">
    <citation type="journal article" date="2022" name="Gigascience">
        <title>A chromosome-level genome assembly and annotation of the desert horned lizard, Phrynosoma platyrhinos, provides insight into chromosomal rearrangements among reptiles.</title>
        <authorList>
            <person name="Koochekian N."/>
            <person name="Ascanio A."/>
            <person name="Farleigh K."/>
            <person name="Card D.C."/>
            <person name="Schield D.R."/>
            <person name="Castoe T.A."/>
            <person name="Jezkova T."/>
        </authorList>
    </citation>
    <scope>NUCLEOTIDE SEQUENCE [LARGE SCALE GENOMIC DNA]</scope>
    <source>
        <strain evidence="6">NK-2021</strain>
    </source>
</reference>
<evidence type="ECO:0000256" key="4">
    <source>
        <dbReference type="ARBA" id="ARBA00022552"/>
    </source>
</evidence>
<evidence type="ECO:0000256" key="1">
    <source>
        <dbReference type="ARBA" id="ARBA00002210"/>
    </source>
</evidence>
<dbReference type="Pfam" id="PF10273">
    <property type="entry name" value="WGG"/>
    <property type="match status" value="1"/>
</dbReference>
<dbReference type="PANTHER" id="PTHR21250">
    <property type="entry name" value="PRE-RRNA-PROCESSING PROTEIN TSR2 HOMOLOG"/>
    <property type="match status" value="1"/>
</dbReference>
<name>A0ABQ7TGI2_PHRPL</name>
<dbReference type="Proteomes" id="UP000826234">
    <property type="component" value="Unassembled WGS sequence"/>
</dbReference>
<protein>
    <recommendedName>
        <fullName evidence="3">Pre-rRNA-processing protein TSR2 homolog</fullName>
    </recommendedName>
</protein>
<feature type="region of interest" description="Disordered" evidence="5">
    <location>
        <begin position="165"/>
        <end position="224"/>
    </location>
</feature>
<accession>A0ABQ7TGI2</accession>
<gene>
    <name evidence="6" type="ORF">JD844_010458</name>
</gene>
<evidence type="ECO:0000256" key="2">
    <source>
        <dbReference type="ARBA" id="ARBA00006524"/>
    </source>
</evidence>
<keyword evidence="7" id="KW-1185">Reference proteome</keyword>
<evidence type="ECO:0000256" key="3">
    <source>
        <dbReference type="ARBA" id="ARBA00017551"/>
    </source>
</evidence>
<feature type="compositionally biased region" description="Acidic residues" evidence="5">
    <location>
        <begin position="178"/>
        <end position="192"/>
    </location>
</feature>
<comment type="caution">
    <text evidence="6">The sequence shown here is derived from an EMBL/GenBank/DDBJ whole genome shotgun (WGS) entry which is preliminary data.</text>
</comment>
<evidence type="ECO:0000256" key="5">
    <source>
        <dbReference type="SAM" id="MobiDB-lite"/>
    </source>
</evidence>
<keyword evidence="4" id="KW-0698">rRNA processing</keyword>
<comment type="function">
    <text evidence="1">May be involved in 20S pre-rRNA processing.</text>
</comment>
<proteinExistence type="inferred from homology"/>
<dbReference type="InterPro" id="IPR019398">
    <property type="entry name" value="Pre-rRNA_process_TSR2"/>
</dbReference>